<evidence type="ECO:0000256" key="1">
    <source>
        <dbReference type="ARBA" id="ARBA00004123"/>
    </source>
</evidence>
<feature type="region of interest" description="Disordered" evidence="6">
    <location>
        <begin position="387"/>
        <end position="469"/>
    </location>
</feature>
<feature type="compositionally biased region" description="Low complexity" evidence="6">
    <location>
        <begin position="444"/>
        <end position="455"/>
    </location>
</feature>
<evidence type="ECO:0000313" key="8">
    <source>
        <dbReference type="EMBL" id="KAG5924364.1"/>
    </source>
</evidence>
<comment type="caution">
    <text evidence="8">The sequence shown here is derived from an EMBL/GenBank/DDBJ whole genome shotgun (WGS) entry which is preliminary data.</text>
</comment>
<dbReference type="Proteomes" id="UP000811619">
    <property type="component" value="Unassembled WGS sequence"/>
</dbReference>
<dbReference type="InterPro" id="IPR050815">
    <property type="entry name" value="TF_fung"/>
</dbReference>
<dbReference type="AlphaFoldDB" id="A0A8K0J5X3"/>
<dbReference type="OrthoDB" id="4456959at2759"/>
<dbReference type="InterPro" id="IPR007219">
    <property type="entry name" value="XnlR_reg_dom"/>
</dbReference>
<dbReference type="GO" id="GO:0000981">
    <property type="term" value="F:DNA-binding transcription factor activity, RNA polymerase II-specific"/>
    <property type="evidence" value="ECO:0007669"/>
    <property type="project" value="InterPro"/>
</dbReference>
<comment type="subcellular location">
    <subcellularLocation>
        <location evidence="1">Nucleus</location>
    </subcellularLocation>
</comment>
<evidence type="ECO:0000256" key="2">
    <source>
        <dbReference type="ARBA" id="ARBA00022723"/>
    </source>
</evidence>
<dbReference type="GO" id="GO:0008270">
    <property type="term" value="F:zinc ion binding"/>
    <property type="evidence" value="ECO:0007669"/>
    <property type="project" value="InterPro"/>
</dbReference>
<gene>
    <name evidence="8" type="ORF">E4U42_004656</name>
</gene>
<evidence type="ECO:0000313" key="9">
    <source>
        <dbReference type="Proteomes" id="UP000811619"/>
    </source>
</evidence>
<evidence type="ECO:0000256" key="5">
    <source>
        <dbReference type="ARBA" id="ARBA00023242"/>
    </source>
</evidence>
<name>A0A8K0J5X3_9HYPO</name>
<evidence type="ECO:0000256" key="4">
    <source>
        <dbReference type="ARBA" id="ARBA00023163"/>
    </source>
</evidence>
<feature type="compositionally biased region" description="Low complexity" evidence="6">
    <location>
        <begin position="426"/>
        <end position="435"/>
    </location>
</feature>
<dbReference type="GO" id="GO:0003677">
    <property type="term" value="F:DNA binding"/>
    <property type="evidence" value="ECO:0007669"/>
    <property type="project" value="InterPro"/>
</dbReference>
<dbReference type="GO" id="GO:0006351">
    <property type="term" value="P:DNA-templated transcription"/>
    <property type="evidence" value="ECO:0007669"/>
    <property type="project" value="InterPro"/>
</dbReference>
<dbReference type="Pfam" id="PF04082">
    <property type="entry name" value="Fungal_trans"/>
    <property type="match status" value="1"/>
</dbReference>
<keyword evidence="2" id="KW-0479">Metal-binding</keyword>
<feature type="domain" description="Xylanolytic transcriptional activator regulatory" evidence="7">
    <location>
        <begin position="21"/>
        <end position="83"/>
    </location>
</feature>
<dbReference type="GO" id="GO:0005634">
    <property type="term" value="C:nucleus"/>
    <property type="evidence" value="ECO:0007669"/>
    <property type="project" value="UniProtKB-SubCell"/>
</dbReference>
<accession>A0A8K0J5X3</accession>
<proteinExistence type="predicted"/>
<keyword evidence="9" id="KW-1185">Reference proteome</keyword>
<sequence>MMGLDRLDGKRDDIPPCLGPHTSWEELEERRRVFWSAFAIDSHASISTGWPTLINYEDIATRLPASEEAFVSGREEVCPFLEQVFDGSSYSSFAATSVVCQIFRVILKHVHYCKSSDRPEDMLDGPFWNRHRELDNKLLSTFMYLPSKFVLPRALRDPGAIHMNLNLHAAVIILHHAALEKVDQHDLPGTVMETSLCRLRASAEEIVNIMKMTSHSTSIFKSPLCALSLYCCTTVYVYLAKKRPCDGFTAQDRSNLEIILQAMEVIGRKHEITGAFLQQACLDIERNNLTTMLHFPTVQRHRHLFDGDVGFNIPVITRSSVSRHSKVTPVLPGRLPLSAPQGKIVPGRLQMDRSEASTKLNQGGDHDARGRVKADCFQAMLGAVTRNVRSGTGHTSAAADRQETKRRRVSSESSTNTPSFILPDRTSSSTSSPAHGHGHGHGAGSSSSPDLSGSSHTTPPGLGNTPEENRIDLGAFQERNSQVWQAAQAQAMHDSLFLCPVSETLFSMQGFSGESAMPTTWDTWADPMAWGGDTSMAGPGPDL</sequence>
<reference evidence="8" key="1">
    <citation type="journal article" date="2020" name="bioRxiv">
        <title>Whole genome comparisons of ergot fungi reveals the divergence and evolution of species within the genus Claviceps are the result of varying mechanisms driving genome evolution and host range expansion.</title>
        <authorList>
            <person name="Wyka S.A."/>
            <person name="Mondo S.J."/>
            <person name="Liu M."/>
            <person name="Dettman J."/>
            <person name="Nalam V."/>
            <person name="Broders K.D."/>
        </authorList>
    </citation>
    <scope>NUCLEOTIDE SEQUENCE</scope>
    <source>
        <strain evidence="8">CCC 489</strain>
    </source>
</reference>
<keyword evidence="3" id="KW-0805">Transcription regulation</keyword>
<keyword evidence="4" id="KW-0804">Transcription</keyword>
<evidence type="ECO:0000259" key="7">
    <source>
        <dbReference type="Pfam" id="PF04082"/>
    </source>
</evidence>
<dbReference type="PANTHER" id="PTHR47338">
    <property type="entry name" value="ZN(II)2CYS6 TRANSCRIPTION FACTOR (EUROFUNG)-RELATED"/>
    <property type="match status" value="1"/>
</dbReference>
<protein>
    <recommendedName>
        <fullName evidence="7">Xylanolytic transcriptional activator regulatory domain-containing protein</fullName>
    </recommendedName>
</protein>
<dbReference type="CDD" id="cd12148">
    <property type="entry name" value="fungal_TF_MHR"/>
    <property type="match status" value="1"/>
</dbReference>
<evidence type="ECO:0000256" key="3">
    <source>
        <dbReference type="ARBA" id="ARBA00023015"/>
    </source>
</evidence>
<dbReference type="EMBL" id="SRPY01000418">
    <property type="protein sequence ID" value="KAG5924364.1"/>
    <property type="molecule type" value="Genomic_DNA"/>
</dbReference>
<evidence type="ECO:0000256" key="6">
    <source>
        <dbReference type="SAM" id="MobiDB-lite"/>
    </source>
</evidence>
<organism evidence="8 9">
    <name type="scientific">Claviceps africana</name>
    <dbReference type="NCBI Taxonomy" id="83212"/>
    <lineage>
        <taxon>Eukaryota</taxon>
        <taxon>Fungi</taxon>
        <taxon>Dikarya</taxon>
        <taxon>Ascomycota</taxon>
        <taxon>Pezizomycotina</taxon>
        <taxon>Sordariomycetes</taxon>
        <taxon>Hypocreomycetidae</taxon>
        <taxon>Hypocreales</taxon>
        <taxon>Clavicipitaceae</taxon>
        <taxon>Claviceps</taxon>
    </lineage>
</organism>
<dbReference type="PANTHER" id="PTHR47338:SF10">
    <property type="entry name" value="TRANSCRIPTION FACTOR DOMAIN-CONTAINING PROTEIN-RELATED"/>
    <property type="match status" value="1"/>
</dbReference>
<keyword evidence="5" id="KW-0539">Nucleus</keyword>